<comment type="subcellular location">
    <subcellularLocation>
        <location evidence="5 7">Cytoplasm</location>
    </subcellularLocation>
</comment>
<dbReference type="InterPro" id="IPR000850">
    <property type="entry name" value="Adenylat/UMP-CMP_kin"/>
</dbReference>
<dbReference type="PRINTS" id="PR00094">
    <property type="entry name" value="ADENYLTKNASE"/>
</dbReference>
<feature type="region of interest" description="NMP" evidence="5">
    <location>
        <begin position="38"/>
        <end position="67"/>
    </location>
</feature>
<feature type="binding site" evidence="5">
    <location>
        <begin position="17"/>
        <end position="22"/>
    </location>
    <ligand>
        <name>ATP</name>
        <dbReference type="ChEBI" id="CHEBI:30616"/>
    </ligand>
</feature>
<evidence type="ECO:0000256" key="1">
    <source>
        <dbReference type="ARBA" id="ARBA00022679"/>
    </source>
</evidence>
<dbReference type="CDD" id="cd01428">
    <property type="entry name" value="ADK"/>
    <property type="match status" value="1"/>
</dbReference>
<protein>
    <recommendedName>
        <fullName evidence="5 7">Adenylate kinase</fullName>
        <shortName evidence="5">AK</shortName>
        <ecNumber evidence="5 7">2.7.4.3</ecNumber>
    </recommendedName>
    <alternativeName>
        <fullName evidence="5">ATP-AMP transphosphorylase</fullName>
    </alternativeName>
    <alternativeName>
        <fullName evidence="5">ATP:AMP phosphotransferase</fullName>
    </alternativeName>
    <alternativeName>
        <fullName evidence="5">Adenylate monophosphate kinase</fullName>
    </alternativeName>
</protein>
<feature type="binding site" evidence="5">
    <location>
        <position position="137"/>
    </location>
    <ligand>
        <name>ATP</name>
        <dbReference type="ChEBI" id="CHEBI:30616"/>
    </ligand>
</feature>
<reference evidence="9" key="1">
    <citation type="submission" date="2017-09" db="EMBL/GenBank/DDBJ databases">
        <title>Depth-based differentiation of microbial function through sediment-hosted aquifers and enrichment of novel symbionts in the deep terrestrial subsurface.</title>
        <authorList>
            <person name="Probst A.J."/>
            <person name="Ladd B."/>
            <person name="Jarett J.K."/>
            <person name="Geller-Mcgrath D.E."/>
            <person name="Sieber C.M.K."/>
            <person name="Emerson J.B."/>
            <person name="Anantharaman K."/>
            <person name="Thomas B.C."/>
            <person name="Malmstrom R."/>
            <person name="Stieglmeier M."/>
            <person name="Klingl A."/>
            <person name="Woyke T."/>
            <person name="Ryan C.M."/>
            <person name="Banfield J.F."/>
        </authorList>
    </citation>
    <scope>NUCLEOTIDE SEQUENCE [LARGE SCALE GENOMIC DNA]</scope>
</reference>
<evidence type="ECO:0000313" key="8">
    <source>
        <dbReference type="EMBL" id="PJE57589.1"/>
    </source>
</evidence>
<gene>
    <name evidence="5" type="primary">adk</name>
    <name evidence="8" type="ORF">COU82_01050</name>
</gene>
<organism evidence="8 9">
    <name type="scientific">Candidatus Portnoybacteria bacterium CG10_big_fil_rev_8_21_14_0_10_38_18</name>
    <dbReference type="NCBI Taxonomy" id="1974813"/>
    <lineage>
        <taxon>Bacteria</taxon>
        <taxon>Candidatus Portnoyibacteriota</taxon>
    </lineage>
</organism>
<dbReference type="EC" id="2.7.4.3" evidence="5 7"/>
<feature type="binding site" evidence="5">
    <location>
        <position position="148"/>
    </location>
    <ligand>
        <name>AMP</name>
        <dbReference type="ChEBI" id="CHEBI:456215"/>
    </ligand>
</feature>
<dbReference type="EMBL" id="PFDX01000012">
    <property type="protein sequence ID" value="PJE57589.1"/>
    <property type="molecule type" value="Genomic_DNA"/>
</dbReference>
<dbReference type="Pfam" id="PF00406">
    <property type="entry name" value="ADK"/>
    <property type="match status" value="1"/>
</dbReference>
<keyword evidence="5 7" id="KW-0067">ATP-binding</keyword>
<comment type="similarity">
    <text evidence="5 6">Belongs to the adenylate kinase family.</text>
</comment>
<keyword evidence="4 5" id="KW-0418">Kinase</keyword>
<evidence type="ECO:0000256" key="4">
    <source>
        <dbReference type="ARBA" id="ARBA00022777"/>
    </source>
</evidence>
<proteinExistence type="inferred from homology"/>
<dbReference type="GO" id="GO:0004017">
    <property type="term" value="F:AMP kinase activity"/>
    <property type="evidence" value="ECO:0007669"/>
    <property type="project" value="UniProtKB-UniRule"/>
</dbReference>
<feature type="binding site" evidence="5">
    <location>
        <position position="187"/>
    </location>
    <ligand>
        <name>ATP</name>
        <dbReference type="ChEBI" id="CHEBI:30616"/>
    </ligand>
</feature>
<sequence length="203" mass="23505">MKDSKKILNFIIIGPPGSGKGTQAKLLLKQFGNLYYISTGDLFRKLSATKSDTGKRVKKIVYSGGLPMDEIAITLWMHEIIFKVKENQGILGDGFPRRISEAKSINKLLEFLGRKKNTCFFLIDISEKESYRRLVRRVDAATGKEIKRADDEKKDIKLRWKLYRQRTVPAIKYLKKNCRLIRINGEQPIEKVFKDILKTIKRK</sequence>
<dbReference type="HAMAP" id="MF_00235">
    <property type="entry name" value="Adenylate_kinase_Adk"/>
    <property type="match status" value="1"/>
</dbReference>
<name>A0A2M8KCD6_9BACT</name>
<dbReference type="GO" id="GO:0005737">
    <property type="term" value="C:cytoplasm"/>
    <property type="evidence" value="ECO:0007669"/>
    <property type="project" value="UniProtKB-SubCell"/>
</dbReference>
<dbReference type="SUPFAM" id="SSF52540">
    <property type="entry name" value="P-loop containing nucleoside triphosphate hydrolases"/>
    <property type="match status" value="1"/>
</dbReference>
<keyword evidence="5" id="KW-0963">Cytoplasm</keyword>
<dbReference type="Proteomes" id="UP000231648">
    <property type="component" value="Unassembled WGS sequence"/>
</dbReference>
<comment type="pathway">
    <text evidence="5">Purine metabolism; AMP biosynthesis via salvage pathway; AMP from ADP: step 1/1.</text>
</comment>
<dbReference type="GO" id="GO:0044209">
    <property type="term" value="P:AMP salvage"/>
    <property type="evidence" value="ECO:0007669"/>
    <property type="project" value="UniProtKB-UniRule"/>
</dbReference>
<feature type="binding site" evidence="5">
    <location>
        <position position="44"/>
    </location>
    <ligand>
        <name>AMP</name>
        <dbReference type="ChEBI" id="CHEBI:456215"/>
    </ligand>
</feature>
<dbReference type="Gene3D" id="3.40.50.300">
    <property type="entry name" value="P-loop containing nucleotide triphosphate hydrolases"/>
    <property type="match status" value="1"/>
</dbReference>
<evidence type="ECO:0000256" key="5">
    <source>
        <dbReference type="HAMAP-Rule" id="MF_00235"/>
    </source>
</evidence>
<feature type="binding site" evidence="5">
    <location>
        <begin position="94"/>
        <end position="97"/>
    </location>
    <ligand>
        <name>AMP</name>
        <dbReference type="ChEBI" id="CHEBI:456215"/>
    </ligand>
</feature>
<evidence type="ECO:0000256" key="2">
    <source>
        <dbReference type="ARBA" id="ARBA00022727"/>
    </source>
</evidence>
<evidence type="ECO:0000256" key="7">
    <source>
        <dbReference type="RuleBase" id="RU003331"/>
    </source>
</evidence>
<comment type="caution">
    <text evidence="8">The sequence shown here is derived from an EMBL/GenBank/DDBJ whole genome shotgun (WGS) entry which is preliminary data.</text>
</comment>
<dbReference type="AlphaFoldDB" id="A0A2M8KCD6"/>
<keyword evidence="2 5" id="KW-0545">Nucleotide biosynthesis</keyword>
<dbReference type="PANTHER" id="PTHR23359">
    <property type="entry name" value="NUCLEOTIDE KINASE"/>
    <property type="match status" value="1"/>
</dbReference>
<feature type="binding site" evidence="5">
    <location>
        <position position="39"/>
    </location>
    <ligand>
        <name>AMP</name>
        <dbReference type="ChEBI" id="CHEBI:456215"/>
    </ligand>
</feature>
<dbReference type="UniPathway" id="UPA00588">
    <property type="reaction ID" value="UER00649"/>
</dbReference>
<evidence type="ECO:0000256" key="6">
    <source>
        <dbReference type="RuleBase" id="RU003330"/>
    </source>
</evidence>
<feature type="binding site" evidence="5">
    <location>
        <position position="159"/>
    </location>
    <ligand>
        <name>AMP</name>
        <dbReference type="ChEBI" id="CHEBI:456215"/>
    </ligand>
</feature>
<comment type="function">
    <text evidence="5">Catalyzes the reversible transfer of the terminal phosphate group between ATP and AMP. Plays an important role in cellular energy homeostasis and in adenine nucleotide metabolism.</text>
</comment>
<evidence type="ECO:0000256" key="3">
    <source>
        <dbReference type="ARBA" id="ARBA00022741"/>
    </source>
</evidence>
<dbReference type="GO" id="GO:0005524">
    <property type="term" value="F:ATP binding"/>
    <property type="evidence" value="ECO:0007669"/>
    <property type="project" value="UniProtKB-UniRule"/>
</dbReference>
<comment type="subunit">
    <text evidence="5 7">Monomer.</text>
</comment>
<keyword evidence="1 5" id="KW-0808">Transferase</keyword>
<keyword evidence="3 5" id="KW-0547">Nucleotide-binding</keyword>
<accession>A0A2M8KCD6</accession>
<dbReference type="InterPro" id="IPR027417">
    <property type="entry name" value="P-loop_NTPase"/>
</dbReference>
<evidence type="ECO:0000313" key="9">
    <source>
        <dbReference type="Proteomes" id="UP000231648"/>
    </source>
</evidence>
<comment type="caution">
    <text evidence="5">Lacks conserved residue(s) required for the propagation of feature annotation.</text>
</comment>
<comment type="domain">
    <text evidence="5">Consists of three domains, a large central CORE domain and two small peripheral domains, NMPbind and LID, which undergo movements during catalysis. The LID domain closes over the site of phosphoryl transfer upon ATP binding. Assembling and dissambling the active center during each catalytic cycle provides an effective means to prevent ATP hydrolysis.</text>
</comment>
<comment type="catalytic activity">
    <reaction evidence="5 7">
        <text>AMP + ATP = 2 ADP</text>
        <dbReference type="Rhea" id="RHEA:12973"/>
        <dbReference type="ChEBI" id="CHEBI:30616"/>
        <dbReference type="ChEBI" id="CHEBI:456215"/>
        <dbReference type="ChEBI" id="CHEBI:456216"/>
        <dbReference type="EC" id="2.7.4.3"/>
    </reaction>
</comment>